<dbReference type="EMBL" id="UOFZ01000037">
    <property type="protein sequence ID" value="VAX12428.1"/>
    <property type="molecule type" value="Genomic_DNA"/>
</dbReference>
<accession>A0A3B1BLU3</accession>
<dbReference type="AlphaFoldDB" id="A0A3B1BLU3"/>
<evidence type="ECO:0000313" key="1">
    <source>
        <dbReference type="EMBL" id="VAX12428.1"/>
    </source>
</evidence>
<sequence length="100" mass="11188">MVILYAEACATGFRMLNGEAPQIDAVDHVGLRLKVVEEYYQSTRDALLRLNIDISAIALLSARERLDLFSHYFTLYTPSVPGAVELFSREELKALVATIL</sequence>
<organism evidence="1">
    <name type="scientific">hydrothermal vent metagenome</name>
    <dbReference type="NCBI Taxonomy" id="652676"/>
    <lineage>
        <taxon>unclassified sequences</taxon>
        <taxon>metagenomes</taxon>
        <taxon>ecological metagenomes</taxon>
    </lineage>
</organism>
<gene>
    <name evidence="1" type="ORF">MNBD_GAMMA24-2419</name>
</gene>
<protein>
    <submittedName>
        <fullName evidence="1">Uncharacterized protein</fullName>
    </submittedName>
</protein>
<name>A0A3B1BLU3_9ZZZZ</name>
<reference evidence="1" key="1">
    <citation type="submission" date="2018-06" db="EMBL/GenBank/DDBJ databases">
        <authorList>
            <person name="Zhirakovskaya E."/>
        </authorList>
    </citation>
    <scope>NUCLEOTIDE SEQUENCE</scope>
</reference>
<proteinExistence type="predicted"/>